<dbReference type="PaxDb" id="2903-EOD16521"/>
<sequence length="370" mass="40440">MPRTAAEKRRQQAPAGQWYLAASDELCWSEEDAARERGWLARLGPESPGGTHGYRPPGNDELNPKKRNKALKARKRLVAMRVLRAGPVGEAMEEEVEAGPVGEAMEEQAGPADDDEEEDEGGEADGSSKAEKKAAKRSLDRKFASEVHSLLTGPRSGHAPPGLSGDLAQELAAVWNGSALDYLYDIERAPSEPRNQKLLLQYKNGCLPPPLLWRKDPLLANQPEGLLLPQSWPQHWYTYPRLVMLRTRARRLLLAADTAEHSPLLQAARQDAERDAAARRLAAARCATPSVAALRGTLAVCQECRGELSFDAAAAGPAPPVELRSLDCAQCLRLDIDSMVAARWPDAGKGRGRLVDLERAPRLFNPQRPG</sequence>
<feature type="region of interest" description="Disordered" evidence="1">
    <location>
        <begin position="89"/>
        <end position="140"/>
    </location>
</feature>
<feature type="compositionally biased region" description="Low complexity" evidence="1">
    <location>
        <begin position="98"/>
        <end position="111"/>
    </location>
</feature>
<reference evidence="2" key="2">
    <citation type="submission" date="2024-10" db="UniProtKB">
        <authorList>
            <consortium name="EnsemblProtists"/>
        </authorList>
    </citation>
    <scope>IDENTIFICATION</scope>
</reference>
<dbReference type="RefSeq" id="XP_005783419.1">
    <property type="nucleotide sequence ID" value="XM_005783362.1"/>
</dbReference>
<feature type="compositionally biased region" description="Acidic residues" evidence="1">
    <location>
        <begin position="112"/>
        <end position="123"/>
    </location>
</feature>
<dbReference type="EnsemblProtists" id="EOD16521">
    <property type="protein sequence ID" value="EOD16521"/>
    <property type="gene ID" value="EMIHUDRAFT_445404"/>
</dbReference>
<dbReference type="EnsemblProtists" id="EOD30990">
    <property type="protein sequence ID" value="EOD30990"/>
    <property type="gene ID" value="EMIHUDRAFT_434330"/>
</dbReference>
<reference evidence="3" key="1">
    <citation type="journal article" date="2013" name="Nature">
        <title>Pan genome of the phytoplankton Emiliania underpins its global distribution.</title>
        <authorList>
            <person name="Read B.A."/>
            <person name="Kegel J."/>
            <person name="Klute M.J."/>
            <person name="Kuo A."/>
            <person name="Lefebvre S.C."/>
            <person name="Maumus F."/>
            <person name="Mayer C."/>
            <person name="Miller J."/>
            <person name="Monier A."/>
            <person name="Salamov A."/>
            <person name="Young J."/>
            <person name="Aguilar M."/>
            <person name="Claverie J.M."/>
            <person name="Frickenhaus S."/>
            <person name="Gonzalez K."/>
            <person name="Herman E.K."/>
            <person name="Lin Y.C."/>
            <person name="Napier J."/>
            <person name="Ogata H."/>
            <person name="Sarno A.F."/>
            <person name="Shmutz J."/>
            <person name="Schroeder D."/>
            <person name="de Vargas C."/>
            <person name="Verret F."/>
            <person name="von Dassow P."/>
            <person name="Valentin K."/>
            <person name="Van de Peer Y."/>
            <person name="Wheeler G."/>
            <person name="Dacks J.B."/>
            <person name="Delwiche C.F."/>
            <person name="Dyhrman S.T."/>
            <person name="Glockner G."/>
            <person name="John U."/>
            <person name="Richards T."/>
            <person name="Worden A.Z."/>
            <person name="Zhang X."/>
            <person name="Grigoriev I.V."/>
            <person name="Allen A.E."/>
            <person name="Bidle K."/>
            <person name="Borodovsky M."/>
            <person name="Bowler C."/>
            <person name="Brownlee C."/>
            <person name="Cock J.M."/>
            <person name="Elias M."/>
            <person name="Gladyshev V.N."/>
            <person name="Groth M."/>
            <person name="Guda C."/>
            <person name="Hadaegh A."/>
            <person name="Iglesias-Rodriguez M.D."/>
            <person name="Jenkins J."/>
            <person name="Jones B.M."/>
            <person name="Lawson T."/>
            <person name="Leese F."/>
            <person name="Lindquist E."/>
            <person name="Lobanov A."/>
            <person name="Lomsadze A."/>
            <person name="Malik S.B."/>
            <person name="Marsh M.E."/>
            <person name="Mackinder L."/>
            <person name="Mock T."/>
            <person name="Mueller-Roeber B."/>
            <person name="Pagarete A."/>
            <person name="Parker M."/>
            <person name="Probert I."/>
            <person name="Quesneville H."/>
            <person name="Raines C."/>
            <person name="Rensing S.A."/>
            <person name="Riano-Pachon D.M."/>
            <person name="Richier S."/>
            <person name="Rokitta S."/>
            <person name="Shiraiwa Y."/>
            <person name="Soanes D.M."/>
            <person name="van der Giezen M."/>
            <person name="Wahlund T.M."/>
            <person name="Williams B."/>
            <person name="Wilson W."/>
            <person name="Wolfe G."/>
            <person name="Wurch L.L."/>
        </authorList>
    </citation>
    <scope>NUCLEOTIDE SEQUENCE</scope>
</reference>
<evidence type="ECO:0000313" key="2">
    <source>
        <dbReference type="EnsemblProtists" id="EOD30990"/>
    </source>
</evidence>
<organism evidence="2 3">
    <name type="scientific">Emiliania huxleyi (strain CCMP1516)</name>
    <dbReference type="NCBI Taxonomy" id="280463"/>
    <lineage>
        <taxon>Eukaryota</taxon>
        <taxon>Haptista</taxon>
        <taxon>Haptophyta</taxon>
        <taxon>Prymnesiophyceae</taxon>
        <taxon>Isochrysidales</taxon>
        <taxon>Noelaerhabdaceae</taxon>
        <taxon>Emiliania</taxon>
    </lineage>
</organism>
<protein>
    <submittedName>
        <fullName evidence="2">Uncharacterized protein</fullName>
    </submittedName>
</protein>
<evidence type="ECO:0000256" key="1">
    <source>
        <dbReference type="SAM" id="MobiDB-lite"/>
    </source>
</evidence>
<feature type="compositionally biased region" description="Basic and acidic residues" evidence="1">
    <location>
        <begin position="126"/>
        <end position="140"/>
    </location>
</feature>
<dbReference type="GeneID" id="17262668"/>
<evidence type="ECO:0000313" key="3">
    <source>
        <dbReference type="Proteomes" id="UP000013827"/>
    </source>
</evidence>
<dbReference type="Proteomes" id="UP000013827">
    <property type="component" value="Unassembled WGS sequence"/>
</dbReference>
<accession>A0A0D3K5F5</accession>
<name>A0A0D3K5F5_EMIH1</name>
<dbReference type="KEGG" id="ehx:EMIHUDRAFT_434330"/>
<dbReference type="GeneID" id="17276263"/>
<proteinExistence type="predicted"/>
<feature type="region of interest" description="Disordered" evidence="1">
    <location>
        <begin position="39"/>
        <end position="69"/>
    </location>
</feature>
<dbReference type="KEGG" id="ehx:EMIHUDRAFT_445404"/>
<dbReference type="RefSeq" id="XP_005768950.1">
    <property type="nucleotide sequence ID" value="XM_005768893.1"/>
</dbReference>
<keyword evidence="3" id="KW-1185">Reference proteome</keyword>
<dbReference type="HOGENOM" id="CLU_748931_0_0_1"/>
<dbReference type="AlphaFoldDB" id="A0A0D3K5F5"/>